<evidence type="ECO:0000313" key="2">
    <source>
        <dbReference type="EMBL" id="MPC48278.1"/>
    </source>
</evidence>
<evidence type="ECO:0000256" key="1">
    <source>
        <dbReference type="SAM" id="MobiDB-lite"/>
    </source>
</evidence>
<keyword evidence="3" id="KW-1185">Reference proteome</keyword>
<feature type="region of interest" description="Disordered" evidence="1">
    <location>
        <begin position="1"/>
        <end position="27"/>
    </location>
</feature>
<sequence length="135" mass="14857">MDTTYVRRQAAPREAPRRSVSRQETTADLRDAGRKISCGVQLVQHSLSTAVVTAGSTKVFFIAASDPSRCITLPPCYPATLPDHPLHPVSTLTPPVTATTTYHALHDKHTTCYLSHEWLKNTTYVPITSNVNSKK</sequence>
<reference evidence="2 3" key="1">
    <citation type="submission" date="2019-05" db="EMBL/GenBank/DDBJ databases">
        <title>Another draft genome of Portunus trituberculatus and its Hox gene families provides insights of decapod evolution.</title>
        <authorList>
            <person name="Jeong J.-H."/>
            <person name="Song I."/>
            <person name="Kim S."/>
            <person name="Choi T."/>
            <person name="Kim D."/>
            <person name="Ryu S."/>
            <person name="Kim W."/>
        </authorList>
    </citation>
    <scope>NUCLEOTIDE SEQUENCE [LARGE SCALE GENOMIC DNA]</scope>
    <source>
        <tissue evidence="2">Muscle</tissue>
    </source>
</reference>
<evidence type="ECO:0000313" key="3">
    <source>
        <dbReference type="Proteomes" id="UP000324222"/>
    </source>
</evidence>
<dbReference type="Proteomes" id="UP000324222">
    <property type="component" value="Unassembled WGS sequence"/>
</dbReference>
<dbReference type="EMBL" id="VSRR010008202">
    <property type="protein sequence ID" value="MPC48278.1"/>
    <property type="molecule type" value="Genomic_DNA"/>
</dbReference>
<proteinExistence type="predicted"/>
<name>A0A5B7FTH9_PORTR</name>
<accession>A0A5B7FTH9</accession>
<dbReference type="AlphaFoldDB" id="A0A5B7FTH9"/>
<gene>
    <name evidence="2" type="ORF">E2C01_042047</name>
</gene>
<organism evidence="2 3">
    <name type="scientific">Portunus trituberculatus</name>
    <name type="common">Swimming crab</name>
    <name type="synonym">Neptunus trituberculatus</name>
    <dbReference type="NCBI Taxonomy" id="210409"/>
    <lineage>
        <taxon>Eukaryota</taxon>
        <taxon>Metazoa</taxon>
        <taxon>Ecdysozoa</taxon>
        <taxon>Arthropoda</taxon>
        <taxon>Crustacea</taxon>
        <taxon>Multicrustacea</taxon>
        <taxon>Malacostraca</taxon>
        <taxon>Eumalacostraca</taxon>
        <taxon>Eucarida</taxon>
        <taxon>Decapoda</taxon>
        <taxon>Pleocyemata</taxon>
        <taxon>Brachyura</taxon>
        <taxon>Eubrachyura</taxon>
        <taxon>Portunoidea</taxon>
        <taxon>Portunidae</taxon>
        <taxon>Portuninae</taxon>
        <taxon>Portunus</taxon>
    </lineage>
</organism>
<comment type="caution">
    <text evidence="2">The sequence shown here is derived from an EMBL/GenBank/DDBJ whole genome shotgun (WGS) entry which is preliminary data.</text>
</comment>
<protein>
    <submittedName>
        <fullName evidence="2">Uncharacterized protein</fullName>
    </submittedName>
</protein>